<gene>
    <name evidence="8" type="ORF">MTR64_06350</name>
</gene>
<dbReference type="InterPro" id="IPR013785">
    <property type="entry name" value="Aldolase_TIM"/>
</dbReference>
<dbReference type="SFLD" id="SFLDG01387">
    <property type="entry name" value="BtrN-like_SPASM_domain_contain"/>
    <property type="match status" value="1"/>
</dbReference>
<dbReference type="SUPFAM" id="SSF102114">
    <property type="entry name" value="Radical SAM enzymes"/>
    <property type="match status" value="1"/>
</dbReference>
<dbReference type="InterPro" id="IPR023885">
    <property type="entry name" value="4Fe4S-binding_SPASM_dom"/>
</dbReference>
<dbReference type="CDD" id="cd01335">
    <property type="entry name" value="Radical_SAM"/>
    <property type="match status" value="1"/>
</dbReference>
<evidence type="ECO:0000256" key="6">
    <source>
        <dbReference type="ARBA" id="ARBA00023014"/>
    </source>
</evidence>
<comment type="cofactor">
    <cofactor evidence="1">
        <name>[4Fe-4S] cluster</name>
        <dbReference type="ChEBI" id="CHEBI:49883"/>
    </cofactor>
</comment>
<feature type="domain" description="Radical SAM core" evidence="7">
    <location>
        <begin position="22"/>
        <end position="258"/>
    </location>
</feature>
<organism evidence="8 9">
    <name type="scientific">Novosphingobium album</name>
    <name type="common">ex Hu et al. 2023</name>
    <dbReference type="NCBI Taxonomy" id="2930093"/>
    <lineage>
        <taxon>Bacteria</taxon>
        <taxon>Pseudomonadati</taxon>
        <taxon>Pseudomonadota</taxon>
        <taxon>Alphaproteobacteria</taxon>
        <taxon>Sphingomonadales</taxon>
        <taxon>Sphingomonadaceae</taxon>
        <taxon>Novosphingobium</taxon>
    </lineage>
</organism>
<dbReference type="InterPro" id="IPR058240">
    <property type="entry name" value="rSAM_sf"/>
</dbReference>
<evidence type="ECO:0000256" key="1">
    <source>
        <dbReference type="ARBA" id="ARBA00001966"/>
    </source>
</evidence>
<keyword evidence="2" id="KW-0004">4Fe-4S</keyword>
<dbReference type="InterPro" id="IPR034391">
    <property type="entry name" value="AdoMet-like_SPASM_containing"/>
</dbReference>
<dbReference type="InterPro" id="IPR007197">
    <property type="entry name" value="rSAM"/>
</dbReference>
<dbReference type="Proteomes" id="UP001162880">
    <property type="component" value="Unassembled WGS sequence"/>
</dbReference>
<keyword evidence="3" id="KW-0949">S-adenosyl-L-methionine</keyword>
<dbReference type="PANTHER" id="PTHR11228:SF34">
    <property type="entry name" value="TUNGSTEN-CONTAINING ALDEHYDE FERREDOXIN OXIDOREDUCTASE COFACTOR MODIFYING PROTEIN"/>
    <property type="match status" value="1"/>
</dbReference>
<evidence type="ECO:0000256" key="5">
    <source>
        <dbReference type="ARBA" id="ARBA00023004"/>
    </source>
</evidence>
<keyword evidence="4" id="KW-0479">Metal-binding</keyword>
<dbReference type="SFLD" id="SFLDS00029">
    <property type="entry name" value="Radical_SAM"/>
    <property type="match status" value="1"/>
</dbReference>
<dbReference type="PROSITE" id="PS51918">
    <property type="entry name" value="RADICAL_SAM"/>
    <property type="match status" value="1"/>
</dbReference>
<comment type="caution">
    <text evidence="8">The sequence shown here is derived from an EMBL/GenBank/DDBJ whole genome shotgun (WGS) entry which is preliminary data.</text>
</comment>
<dbReference type="EMBL" id="JALHLE010000007">
    <property type="protein sequence ID" value="MCJ2178175.1"/>
    <property type="molecule type" value="Genomic_DNA"/>
</dbReference>
<evidence type="ECO:0000313" key="9">
    <source>
        <dbReference type="Proteomes" id="UP001162880"/>
    </source>
</evidence>
<proteinExistence type="predicted"/>
<dbReference type="RefSeq" id="WP_243991960.1">
    <property type="nucleotide sequence ID" value="NZ_JALHLE010000007.1"/>
</dbReference>
<evidence type="ECO:0000256" key="4">
    <source>
        <dbReference type="ARBA" id="ARBA00022723"/>
    </source>
</evidence>
<reference evidence="8" key="1">
    <citation type="submission" date="2022-03" db="EMBL/GenBank/DDBJ databases">
        <title>Identification of a novel bacterium isolated from mangrove sediments.</title>
        <authorList>
            <person name="Pan X."/>
        </authorList>
    </citation>
    <scope>NUCLEOTIDE SEQUENCE</scope>
    <source>
        <strain evidence="8">B2580</strain>
    </source>
</reference>
<accession>A0ABT0AZI1</accession>
<dbReference type="InterPro" id="IPR050377">
    <property type="entry name" value="Radical_SAM_PqqE_MftC-like"/>
</dbReference>
<keyword evidence="6" id="KW-0411">Iron-sulfur</keyword>
<dbReference type="Pfam" id="PF13186">
    <property type="entry name" value="SPASM"/>
    <property type="match status" value="1"/>
</dbReference>
<sequence length="337" mass="37461">MSAEAANVFMLPQAYARETLADILPLANPLSLQVDPASLCNFKCAFCPTGDPRLIKQSGRSQTFMGLDLYSKIIADISGFERNLKVLRLYKDGEPLLNPHFLDMVRLAKAEPRIERVETTSNGSKLEPAFNEQLVAAGLDRIVLSIEGVTAERYLSFARVRLDFDRFVENVRHLHSIRGDLKIHVKTVAQNLHYAAGEDQKFFDTFGPISDGIYIENTVASWPQFDVDGAAPEETDLYGRETVRKTICPYLFYTLSINSDGSVSPCCVDWNRELVLGSVADEGLLDIWNGAAMQALRRQHIVEGLAANPSCGSCGQVHTCTNDNLDGEREKLKKLFV</sequence>
<keyword evidence="9" id="KW-1185">Reference proteome</keyword>
<dbReference type="PANTHER" id="PTHR11228">
    <property type="entry name" value="RADICAL SAM DOMAIN PROTEIN"/>
    <property type="match status" value="1"/>
</dbReference>
<evidence type="ECO:0000256" key="2">
    <source>
        <dbReference type="ARBA" id="ARBA00022485"/>
    </source>
</evidence>
<protein>
    <submittedName>
        <fullName evidence="8">SPASM domain-containing protein</fullName>
    </submittedName>
</protein>
<evidence type="ECO:0000256" key="3">
    <source>
        <dbReference type="ARBA" id="ARBA00022691"/>
    </source>
</evidence>
<name>A0ABT0AZI1_9SPHN</name>
<dbReference type="SFLD" id="SFLDG01067">
    <property type="entry name" value="SPASM/twitch_domain_containing"/>
    <property type="match status" value="1"/>
</dbReference>
<keyword evidence="5" id="KW-0408">Iron</keyword>
<dbReference type="Pfam" id="PF04055">
    <property type="entry name" value="Radical_SAM"/>
    <property type="match status" value="1"/>
</dbReference>
<evidence type="ECO:0000313" key="8">
    <source>
        <dbReference type="EMBL" id="MCJ2178175.1"/>
    </source>
</evidence>
<evidence type="ECO:0000259" key="7">
    <source>
        <dbReference type="PROSITE" id="PS51918"/>
    </source>
</evidence>
<dbReference type="Gene3D" id="3.20.20.70">
    <property type="entry name" value="Aldolase class I"/>
    <property type="match status" value="1"/>
</dbReference>